<evidence type="ECO:0000313" key="3">
    <source>
        <dbReference type="Proteomes" id="UP000759131"/>
    </source>
</evidence>
<proteinExistence type="predicted"/>
<dbReference type="InterPro" id="IPR020904">
    <property type="entry name" value="Sc_DH/Rdtase_CS"/>
</dbReference>
<name>A0A7R9PXT5_9ACAR</name>
<dbReference type="InterPro" id="IPR002347">
    <property type="entry name" value="SDR_fam"/>
</dbReference>
<dbReference type="InterPro" id="IPR036291">
    <property type="entry name" value="NAD(P)-bd_dom_sf"/>
</dbReference>
<dbReference type="GO" id="GO:0016491">
    <property type="term" value="F:oxidoreductase activity"/>
    <property type="evidence" value="ECO:0007669"/>
    <property type="project" value="UniProtKB-KW"/>
</dbReference>
<dbReference type="NCBIfam" id="NF005559">
    <property type="entry name" value="PRK07231.1"/>
    <property type="match status" value="1"/>
</dbReference>
<dbReference type="Proteomes" id="UP000759131">
    <property type="component" value="Unassembled WGS sequence"/>
</dbReference>
<dbReference type="PANTHER" id="PTHR43975:SF2">
    <property type="entry name" value="EG:BACR7A4.14 PROTEIN-RELATED"/>
    <property type="match status" value="1"/>
</dbReference>
<dbReference type="EMBL" id="OC856554">
    <property type="protein sequence ID" value="CAD7623927.1"/>
    <property type="molecule type" value="Genomic_DNA"/>
</dbReference>
<evidence type="ECO:0000313" key="2">
    <source>
        <dbReference type="EMBL" id="CAD7623927.1"/>
    </source>
</evidence>
<dbReference type="PRINTS" id="PR00081">
    <property type="entry name" value="GDHRDH"/>
</dbReference>
<keyword evidence="1" id="KW-0560">Oxidoreductase</keyword>
<accession>A0A7R9PXT5</accession>
<reference evidence="2" key="1">
    <citation type="submission" date="2020-11" db="EMBL/GenBank/DDBJ databases">
        <authorList>
            <person name="Tran Van P."/>
        </authorList>
    </citation>
    <scope>NUCLEOTIDE SEQUENCE</scope>
</reference>
<dbReference type="PANTHER" id="PTHR43975">
    <property type="entry name" value="ZGC:101858"/>
    <property type="match status" value="1"/>
</dbReference>
<evidence type="ECO:0000256" key="1">
    <source>
        <dbReference type="ARBA" id="ARBA00023002"/>
    </source>
</evidence>
<dbReference type="AlphaFoldDB" id="A0A7R9PXT5"/>
<dbReference type="SUPFAM" id="SSF51735">
    <property type="entry name" value="NAD(P)-binding Rossmann-fold domains"/>
    <property type="match status" value="1"/>
</dbReference>
<dbReference type="OrthoDB" id="6488973at2759"/>
<organism evidence="2">
    <name type="scientific">Medioppia subpectinata</name>
    <dbReference type="NCBI Taxonomy" id="1979941"/>
    <lineage>
        <taxon>Eukaryota</taxon>
        <taxon>Metazoa</taxon>
        <taxon>Ecdysozoa</taxon>
        <taxon>Arthropoda</taxon>
        <taxon>Chelicerata</taxon>
        <taxon>Arachnida</taxon>
        <taxon>Acari</taxon>
        <taxon>Acariformes</taxon>
        <taxon>Sarcoptiformes</taxon>
        <taxon>Oribatida</taxon>
        <taxon>Brachypylina</taxon>
        <taxon>Oppioidea</taxon>
        <taxon>Oppiidae</taxon>
        <taxon>Medioppia</taxon>
    </lineage>
</organism>
<dbReference type="Pfam" id="PF13561">
    <property type="entry name" value="adh_short_C2"/>
    <property type="match status" value="1"/>
</dbReference>
<protein>
    <submittedName>
        <fullName evidence="2">Uncharacterized protein</fullName>
    </submittedName>
</protein>
<keyword evidence="3" id="KW-1185">Reference proteome</keyword>
<dbReference type="PROSITE" id="PS00061">
    <property type="entry name" value="ADH_SHORT"/>
    <property type="match status" value="1"/>
</dbReference>
<gene>
    <name evidence="2" type="ORF">OSB1V03_LOCUS4374</name>
</gene>
<dbReference type="PRINTS" id="PR00080">
    <property type="entry name" value="SDRFAMILY"/>
</dbReference>
<dbReference type="EMBL" id="CAJPIZ010001979">
    <property type="protein sequence ID" value="CAG2104357.1"/>
    <property type="molecule type" value="Genomic_DNA"/>
</dbReference>
<sequence length="254" mass="27435">MTMDFTGKVALVTGSSSGIGREVALKLSSMGADVVITGLEEEGIYEVVNTCQTQYAGKALGVYGDLTDDQFVKQLVEKTVQEFSKIDILVNNAGILVKTDIEAPGYMASFDRAMRVNVRSMQLVTHLSVPYLVATNGCIVNTSSLCANKPFRTEIAYCMSKSAVDMFTKCLALELGPRGVRVNSVNPSEIRTPLISTDIEIHERFWQRNSPLGRIGEPADVANAVAFLASPMAAFITGAHLPVDGGYRLTSDRS</sequence>
<dbReference type="Gene3D" id="3.40.50.720">
    <property type="entry name" value="NAD(P)-binding Rossmann-like Domain"/>
    <property type="match status" value="1"/>
</dbReference>
<dbReference type="FunFam" id="3.40.50.720:FF:000084">
    <property type="entry name" value="Short-chain dehydrogenase reductase"/>
    <property type="match status" value="1"/>
</dbReference>